<dbReference type="AlphaFoldDB" id="A0A0E0FTK8"/>
<sequence length="94" mass="10613">MPCNIILHQIECLMCHVTSSCMAASHACILHKQFCSMCVEVTMHLWKPGLQAFSNMLFFTAQFTHVIYISKILEGDIVHKEIINDLAIEVTDSS</sequence>
<dbReference type="HOGENOM" id="CLU_2389636_0_0_1"/>
<evidence type="ECO:0000313" key="1">
    <source>
        <dbReference type="EnsemblPlants" id="ONIVA01G36380.7"/>
    </source>
</evidence>
<keyword evidence="2" id="KW-1185">Reference proteome</keyword>
<dbReference type="Gramene" id="ONIVA01G36380.7">
    <property type="protein sequence ID" value="ONIVA01G36380.7"/>
    <property type="gene ID" value="ONIVA01G36380"/>
</dbReference>
<reference evidence="1" key="1">
    <citation type="submission" date="2015-04" db="UniProtKB">
        <authorList>
            <consortium name="EnsemblPlants"/>
        </authorList>
    </citation>
    <scope>IDENTIFICATION</scope>
    <source>
        <strain evidence="1">SL10</strain>
    </source>
</reference>
<protein>
    <submittedName>
        <fullName evidence="1">Uncharacterized protein</fullName>
    </submittedName>
</protein>
<evidence type="ECO:0000313" key="2">
    <source>
        <dbReference type="Proteomes" id="UP000006591"/>
    </source>
</evidence>
<name>A0A0E0FTK8_ORYNI</name>
<accession>A0A0E0FTK8</accession>
<dbReference type="Proteomes" id="UP000006591">
    <property type="component" value="Chromosome 1"/>
</dbReference>
<dbReference type="EnsemblPlants" id="ONIVA01G36380.7">
    <property type="protein sequence ID" value="ONIVA01G36380.7"/>
    <property type="gene ID" value="ONIVA01G36380"/>
</dbReference>
<proteinExistence type="predicted"/>
<organism evidence="1">
    <name type="scientific">Oryza nivara</name>
    <name type="common">Indian wild rice</name>
    <name type="synonym">Oryza sativa f. spontanea</name>
    <dbReference type="NCBI Taxonomy" id="4536"/>
    <lineage>
        <taxon>Eukaryota</taxon>
        <taxon>Viridiplantae</taxon>
        <taxon>Streptophyta</taxon>
        <taxon>Embryophyta</taxon>
        <taxon>Tracheophyta</taxon>
        <taxon>Spermatophyta</taxon>
        <taxon>Magnoliopsida</taxon>
        <taxon>Liliopsida</taxon>
        <taxon>Poales</taxon>
        <taxon>Poaceae</taxon>
        <taxon>BOP clade</taxon>
        <taxon>Oryzoideae</taxon>
        <taxon>Oryzeae</taxon>
        <taxon>Oryzinae</taxon>
        <taxon>Oryza</taxon>
    </lineage>
</organism>
<reference evidence="1" key="2">
    <citation type="submission" date="2018-04" db="EMBL/GenBank/DDBJ databases">
        <title>OnivRS2 (Oryza nivara Reference Sequence Version 2).</title>
        <authorList>
            <person name="Zhang J."/>
            <person name="Kudrna D."/>
            <person name="Lee S."/>
            <person name="Talag J."/>
            <person name="Rajasekar S."/>
            <person name="Welchert J."/>
            <person name="Hsing Y.-I."/>
            <person name="Wing R.A."/>
        </authorList>
    </citation>
    <scope>NUCLEOTIDE SEQUENCE [LARGE SCALE GENOMIC DNA]</scope>
</reference>